<reference evidence="1 2" key="1">
    <citation type="journal article" date="2017" name="Nature">
        <title>The Apostasia genome and the evolution of orchids.</title>
        <authorList>
            <person name="Zhang G.Q."/>
            <person name="Liu K.W."/>
            <person name="Li Z."/>
            <person name="Lohaus R."/>
            <person name="Hsiao Y.Y."/>
            <person name="Niu S.C."/>
            <person name="Wang J.Y."/>
            <person name="Lin Y.C."/>
            <person name="Xu Q."/>
            <person name="Chen L.J."/>
            <person name="Yoshida K."/>
            <person name="Fujiwara S."/>
            <person name="Wang Z.W."/>
            <person name="Zhang Y.Q."/>
            <person name="Mitsuda N."/>
            <person name="Wang M."/>
            <person name="Liu G.H."/>
            <person name="Pecoraro L."/>
            <person name="Huang H.X."/>
            <person name="Xiao X.J."/>
            <person name="Lin M."/>
            <person name="Wu X.Y."/>
            <person name="Wu W.L."/>
            <person name="Chen Y.Y."/>
            <person name="Chang S.B."/>
            <person name="Sakamoto S."/>
            <person name="Ohme-Takagi M."/>
            <person name="Yagi M."/>
            <person name="Zeng S.J."/>
            <person name="Shen C.Y."/>
            <person name="Yeh C.M."/>
            <person name="Luo Y.B."/>
            <person name="Tsai W.C."/>
            <person name="Van de Peer Y."/>
            <person name="Liu Z.J."/>
        </authorList>
    </citation>
    <scope>NUCLEOTIDE SEQUENCE [LARGE SCALE GENOMIC DNA]</scope>
    <source>
        <strain evidence="2">cv. Shenzhen</strain>
        <tissue evidence="1">Stem</tissue>
    </source>
</reference>
<gene>
    <name evidence="1" type="ORF">AXF42_Ash004021</name>
</gene>
<evidence type="ECO:0000313" key="1">
    <source>
        <dbReference type="EMBL" id="PKA55382.1"/>
    </source>
</evidence>
<accession>A0A2I0AIJ4</accession>
<protein>
    <submittedName>
        <fullName evidence="1">Uncharacterized protein</fullName>
    </submittedName>
</protein>
<sequence length="71" mass="7986">MEEVIGLSPVFDVAKDRRHRSLVKCRARDCRGQMSGAEGCRGQTSGTEGCRRPNVVRERLQKAKCRARGLR</sequence>
<dbReference type="AlphaFoldDB" id="A0A2I0AIJ4"/>
<name>A0A2I0AIJ4_9ASPA</name>
<keyword evidence="2" id="KW-1185">Reference proteome</keyword>
<dbReference type="EMBL" id="KZ451980">
    <property type="protein sequence ID" value="PKA55382.1"/>
    <property type="molecule type" value="Genomic_DNA"/>
</dbReference>
<evidence type="ECO:0000313" key="2">
    <source>
        <dbReference type="Proteomes" id="UP000236161"/>
    </source>
</evidence>
<organism evidence="1 2">
    <name type="scientific">Apostasia shenzhenica</name>
    <dbReference type="NCBI Taxonomy" id="1088818"/>
    <lineage>
        <taxon>Eukaryota</taxon>
        <taxon>Viridiplantae</taxon>
        <taxon>Streptophyta</taxon>
        <taxon>Embryophyta</taxon>
        <taxon>Tracheophyta</taxon>
        <taxon>Spermatophyta</taxon>
        <taxon>Magnoliopsida</taxon>
        <taxon>Liliopsida</taxon>
        <taxon>Asparagales</taxon>
        <taxon>Orchidaceae</taxon>
        <taxon>Apostasioideae</taxon>
        <taxon>Apostasia</taxon>
    </lineage>
</organism>
<dbReference type="Proteomes" id="UP000236161">
    <property type="component" value="Unassembled WGS sequence"/>
</dbReference>
<proteinExistence type="predicted"/>